<evidence type="ECO:0000256" key="1">
    <source>
        <dbReference type="SAM" id="Phobius"/>
    </source>
</evidence>
<dbReference type="AlphaFoldDB" id="H1YXX9"/>
<accession>H1YXX9</accession>
<keyword evidence="1" id="KW-0472">Membrane</keyword>
<evidence type="ECO:0000313" key="2">
    <source>
        <dbReference type="EMBL" id="EHQ35978.1"/>
    </source>
</evidence>
<dbReference type="InterPro" id="IPR005240">
    <property type="entry name" value="DUF389"/>
</dbReference>
<dbReference type="Proteomes" id="UP000005741">
    <property type="component" value="Chromosome"/>
</dbReference>
<dbReference type="PANTHER" id="PTHR20992:SF9">
    <property type="entry name" value="AT15442P-RELATED"/>
    <property type="match status" value="1"/>
</dbReference>
<evidence type="ECO:0008006" key="4">
    <source>
        <dbReference type="Google" id="ProtNLM"/>
    </source>
</evidence>
<keyword evidence="1" id="KW-0812">Transmembrane</keyword>
<feature type="transmembrane region" description="Helical" evidence="1">
    <location>
        <begin position="108"/>
        <end position="126"/>
    </location>
</feature>
<sequence length="329" mass="35660">MKKILINVRYEDFPELEKLLAGFHHLVNKERNYVEVRVFVPDAEVNDAIEVLRKPIDMRYKESLIDVSTPDFVISSSLQRAEKRVTVSVRTPVEKLIDTAKDYTKIDYWHLALVGIAGLIALMGLYLNNVAIIIGAMLLSPILGPIHSFAIYSATGRVNEALRSIFVLAINLALIFLLALTATLLMSVFTGIFTGSSLNISLTEEIMLRTVSNPIYIIMAVLLGTASIIALTKNISELVAGVAVAAALLPPTVVAGITVVLIPERSPGAVLLVLDNVIGLIAGALIATLALKIAPRKGSDIKTAKSFIRRSIILILILIGILTFSSLII</sequence>
<reference evidence="2 3" key="1">
    <citation type="submission" date="2011-10" db="EMBL/GenBank/DDBJ databases">
        <title>The Improved High-Quality Draft genome of Methanoplanus limicola DSM 2279.</title>
        <authorList>
            <consortium name="US DOE Joint Genome Institute (JGI-PGF)"/>
            <person name="Lucas S."/>
            <person name="Copeland A."/>
            <person name="Lapidus A."/>
            <person name="Glavina del Rio T."/>
            <person name="Dalin E."/>
            <person name="Tice H."/>
            <person name="Bruce D."/>
            <person name="Goodwin L."/>
            <person name="Pitluck S."/>
            <person name="Peters L."/>
            <person name="Mikhailova N."/>
            <person name="Lu M."/>
            <person name="Kyrpides N."/>
            <person name="Mavromatis K."/>
            <person name="Ivanova N."/>
            <person name="Markowitz V."/>
            <person name="Cheng J.-F."/>
            <person name="Hugenholtz P."/>
            <person name="Woyke T."/>
            <person name="Wu D."/>
            <person name="Wirth R."/>
            <person name="Brambilla E.-M."/>
            <person name="Klenk H.-P."/>
            <person name="Eisen J.A."/>
        </authorList>
    </citation>
    <scope>NUCLEOTIDE SEQUENCE [LARGE SCALE GENOMIC DNA]</scope>
    <source>
        <strain evidence="2 3">DSM 2279</strain>
    </source>
</reference>
<dbReference type="HOGENOM" id="CLU_050976_0_0_2"/>
<feature type="transmembrane region" description="Helical" evidence="1">
    <location>
        <begin position="238"/>
        <end position="262"/>
    </location>
</feature>
<dbReference type="EMBL" id="CM001436">
    <property type="protein sequence ID" value="EHQ35978.1"/>
    <property type="molecule type" value="Genomic_DNA"/>
</dbReference>
<dbReference type="InParanoid" id="H1YXX9"/>
<feature type="transmembrane region" description="Helical" evidence="1">
    <location>
        <begin position="268"/>
        <end position="291"/>
    </location>
</feature>
<proteinExistence type="predicted"/>
<name>H1YXX9_9EURY</name>
<dbReference type="PANTHER" id="PTHR20992">
    <property type="entry name" value="AT15442P-RELATED"/>
    <property type="match status" value="1"/>
</dbReference>
<dbReference type="RefSeq" id="WP_004078036.1">
    <property type="nucleotide sequence ID" value="NZ_CM001436.1"/>
</dbReference>
<dbReference type="NCBIfam" id="TIGR00341">
    <property type="entry name" value="TIGR00341 family protein"/>
    <property type="match status" value="1"/>
</dbReference>
<dbReference type="STRING" id="937775.Metlim_1877"/>
<protein>
    <recommendedName>
        <fullName evidence="4">TIGR00341 family protein</fullName>
    </recommendedName>
</protein>
<dbReference type="Pfam" id="PF04087">
    <property type="entry name" value="DUF389"/>
    <property type="match status" value="1"/>
</dbReference>
<gene>
    <name evidence="2" type="ORF">Metlim_1877</name>
</gene>
<evidence type="ECO:0000313" key="3">
    <source>
        <dbReference type="Proteomes" id="UP000005741"/>
    </source>
</evidence>
<keyword evidence="3" id="KW-1185">Reference proteome</keyword>
<keyword evidence="1" id="KW-1133">Transmembrane helix</keyword>
<feature type="transmembrane region" description="Helical" evidence="1">
    <location>
        <begin position="165"/>
        <end position="193"/>
    </location>
</feature>
<organism evidence="2 3">
    <name type="scientific">Methanoplanus limicola DSM 2279</name>
    <dbReference type="NCBI Taxonomy" id="937775"/>
    <lineage>
        <taxon>Archaea</taxon>
        <taxon>Methanobacteriati</taxon>
        <taxon>Methanobacteriota</taxon>
        <taxon>Stenosarchaea group</taxon>
        <taxon>Methanomicrobia</taxon>
        <taxon>Methanomicrobiales</taxon>
        <taxon>Methanomicrobiaceae</taxon>
        <taxon>Methanoplanus</taxon>
    </lineage>
</organism>
<feature type="transmembrane region" description="Helical" evidence="1">
    <location>
        <begin position="312"/>
        <end position="328"/>
    </location>
</feature>
<dbReference type="OrthoDB" id="3266at2157"/>
<feature type="transmembrane region" description="Helical" evidence="1">
    <location>
        <begin position="132"/>
        <end position="153"/>
    </location>
</feature>
<feature type="transmembrane region" description="Helical" evidence="1">
    <location>
        <begin position="213"/>
        <end position="231"/>
    </location>
</feature>